<comment type="caution">
    <text evidence="6">The sequence shown here is derived from an EMBL/GenBank/DDBJ whole genome shotgun (WGS) entry which is preliminary data.</text>
</comment>
<sequence>MKTSSIGPAFGMLRAAAIGAAIALGATTAAWAEDTVKIGVLLIDSGPLAGLKDTQVKAVNLAVEQINAAGGAAGKKLEAVYISYPGTPDTAVDGATRAVQKDGAMFITGMDTSAVTPALQAKLPALKALMLEVMANADGLTGKNCSPNYFRVNANDSMIMGTFREFLKDQGIKKWDILAVDYAAGRDSADKFKALVTSQGGTIGKTLFSPNGTPDFGTKISELGADPAEGLFVTIFGSDAINLAKQQQQFGLFKKYKMVLGNSFVIPQTLPAQGETVLGVYQNIGFVAGFPGAQAEAFVKAYKEKYNGELPPYTSADQYAAIQLMAAALKKADSTDINAVRAALSGLKTETVLGDVEIRAGDHQTARRMAISQIVMGPEGKPAYQIKKIEPGPDIIPPVDPACKM</sequence>
<evidence type="ECO:0000256" key="3">
    <source>
        <dbReference type="ARBA" id="ARBA00022970"/>
    </source>
</evidence>
<evidence type="ECO:0000313" key="7">
    <source>
        <dbReference type="Proteomes" id="UP000328092"/>
    </source>
</evidence>
<dbReference type="SUPFAM" id="SSF53822">
    <property type="entry name" value="Periplasmic binding protein-like I"/>
    <property type="match status" value="1"/>
</dbReference>
<dbReference type="Pfam" id="PF13458">
    <property type="entry name" value="Peripla_BP_6"/>
    <property type="match status" value="1"/>
</dbReference>
<comment type="similarity">
    <text evidence="1">Belongs to the leucine-binding protein family.</text>
</comment>
<dbReference type="CDD" id="cd19989">
    <property type="entry name" value="PBP1_SBP-like"/>
    <property type="match status" value="1"/>
</dbReference>
<dbReference type="Proteomes" id="UP000328092">
    <property type="component" value="Unassembled WGS sequence"/>
</dbReference>
<evidence type="ECO:0000256" key="4">
    <source>
        <dbReference type="SAM" id="SignalP"/>
    </source>
</evidence>
<evidence type="ECO:0000259" key="5">
    <source>
        <dbReference type="Pfam" id="PF13458"/>
    </source>
</evidence>
<keyword evidence="2 4" id="KW-0732">Signal</keyword>
<evidence type="ECO:0000256" key="1">
    <source>
        <dbReference type="ARBA" id="ARBA00010062"/>
    </source>
</evidence>
<dbReference type="InterPro" id="IPR028081">
    <property type="entry name" value="Leu-bd"/>
</dbReference>
<keyword evidence="3" id="KW-0813">Transport</keyword>
<keyword evidence="7" id="KW-1185">Reference proteome</keyword>
<gene>
    <name evidence="6" type="ORF">CI1B_77960</name>
</gene>
<feature type="chain" id="PRO_5021506009" evidence="4">
    <location>
        <begin position="33"/>
        <end position="405"/>
    </location>
</feature>
<protein>
    <submittedName>
        <fullName evidence="6">Leu/Ile/Val-binding protein</fullName>
    </submittedName>
</protein>
<proteinExistence type="inferred from homology"/>
<name>A0A508TYP8_9BRAD</name>
<dbReference type="GO" id="GO:0006865">
    <property type="term" value="P:amino acid transport"/>
    <property type="evidence" value="ECO:0007669"/>
    <property type="project" value="UniProtKB-KW"/>
</dbReference>
<feature type="signal peptide" evidence="4">
    <location>
        <begin position="1"/>
        <end position="32"/>
    </location>
</feature>
<dbReference type="AlphaFoldDB" id="A0A508TYP8"/>
<evidence type="ECO:0000256" key="2">
    <source>
        <dbReference type="ARBA" id="ARBA00022729"/>
    </source>
</evidence>
<dbReference type="OrthoDB" id="9802022at2"/>
<evidence type="ECO:0000313" key="6">
    <source>
        <dbReference type="EMBL" id="VIO79454.1"/>
    </source>
</evidence>
<accession>A0A508TYP8</accession>
<dbReference type="RefSeq" id="WP_139864305.1">
    <property type="nucleotide sequence ID" value="NZ_CAADFC020000033.1"/>
</dbReference>
<dbReference type="InterPro" id="IPR028082">
    <property type="entry name" value="Peripla_BP_I"/>
</dbReference>
<dbReference type="InterPro" id="IPR051010">
    <property type="entry name" value="BCAA_transport"/>
</dbReference>
<keyword evidence="3" id="KW-0029">Amino-acid transport</keyword>
<feature type="domain" description="Leucine-binding protein" evidence="5">
    <location>
        <begin position="35"/>
        <end position="375"/>
    </location>
</feature>
<dbReference type="PANTHER" id="PTHR30483">
    <property type="entry name" value="LEUCINE-SPECIFIC-BINDING PROTEIN"/>
    <property type="match status" value="1"/>
</dbReference>
<organism evidence="6 7">
    <name type="scientific">Bradyrhizobium ivorense</name>
    <dbReference type="NCBI Taxonomy" id="2511166"/>
    <lineage>
        <taxon>Bacteria</taxon>
        <taxon>Pseudomonadati</taxon>
        <taxon>Pseudomonadota</taxon>
        <taxon>Alphaproteobacteria</taxon>
        <taxon>Hyphomicrobiales</taxon>
        <taxon>Nitrobacteraceae</taxon>
        <taxon>Bradyrhizobium</taxon>
    </lineage>
</organism>
<dbReference type="EMBL" id="CAADFC020000033">
    <property type="protein sequence ID" value="VIO79454.1"/>
    <property type="molecule type" value="Genomic_DNA"/>
</dbReference>
<dbReference type="Gene3D" id="3.40.50.2300">
    <property type="match status" value="2"/>
</dbReference>
<reference evidence="6" key="1">
    <citation type="submission" date="2019-02" db="EMBL/GenBank/DDBJ databases">
        <authorList>
            <person name="Pothier F.J."/>
        </authorList>
    </citation>
    <scope>NUCLEOTIDE SEQUENCE</scope>
    <source>
        <strain evidence="6">CI-1B</strain>
    </source>
</reference>